<dbReference type="AlphaFoldDB" id="L7U3D5"/>
<evidence type="ECO:0000313" key="3">
    <source>
        <dbReference type="EMBL" id="AGC42092.1"/>
    </source>
</evidence>
<evidence type="ECO:0000256" key="2">
    <source>
        <dbReference type="SAM" id="Phobius"/>
    </source>
</evidence>
<keyword evidence="4" id="KW-1185">Reference proteome</keyword>
<feature type="transmembrane region" description="Helical" evidence="2">
    <location>
        <begin position="83"/>
        <end position="100"/>
    </location>
</feature>
<organism evidence="3 4">
    <name type="scientific">Myxococcus stipitatus (strain DSM 14675 / JCM 12634 / Mx s8)</name>
    <dbReference type="NCBI Taxonomy" id="1278073"/>
    <lineage>
        <taxon>Bacteria</taxon>
        <taxon>Pseudomonadati</taxon>
        <taxon>Myxococcota</taxon>
        <taxon>Myxococcia</taxon>
        <taxon>Myxococcales</taxon>
        <taxon>Cystobacterineae</taxon>
        <taxon>Myxococcaceae</taxon>
        <taxon>Myxococcus</taxon>
    </lineage>
</organism>
<feature type="transmembrane region" description="Helical" evidence="2">
    <location>
        <begin position="212"/>
        <end position="231"/>
    </location>
</feature>
<keyword evidence="2" id="KW-0812">Transmembrane</keyword>
<dbReference type="HOGENOM" id="CLU_082990_0_0_7"/>
<evidence type="ECO:0000313" key="4">
    <source>
        <dbReference type="Proteomes" id="UP000011131"/>
    </source>
</evidence>
<dbReference type="eggNOG" id="ENOG5030TNF">
    <property type="taxonomic scope" value="Bacteria"/>
</dbReference>
<keyword evidence="2" id="KW-1133">Transmembrane helix</keyword>
<sequence>MKFQPLFPVSGRGASSCPGGSGRSAAQPASHLERDCAGRCTGMHTRPVLARRIRWKRLEPEERAPGLQWRAHMKAIRAGVSRMLPLLFSLWSFTPGFALANSDVPVPEGALPVEPRSASSQEVEPSSESAVLTVLHTSARILVELGAMSVTSLGVGAPGAYIGGVACSDYSGMISCLDEGLAGFFTGATVGAPIGIMWGARLLGGKGTWGGTLLGSGIGAGTGAVTALFLVKKGDEALIPVAAFAGSFLGSLVGYEVSHSINSKPPDPADTHVQPLVSVTQGGMTLGLGGVF</sequence>
<name>L7U3D5_MYXSD</name>
<dbReference type="Proteomes" id="UP000011131">
    <property type="component" value="Chromosome"/>
</dbReference>
<keyword evidence="2" id="KW-0472">Membrane</keyword>
<gene>
    <name evidence="3" type="ordered locus">MYSTI_00742</name>
</gene>
<dbReference type="STRING" id="1278073.MYSTI_00742"/>
<dbReference type="EMBL" id="CP004025">
    <property type="protein sequence ID" value="AGC42092.1"/>
    <property type="molecule type" value="Genomic_DNA"/>
</dbReference>
<dbReference type="KEGG" id="msd:MYSTI_00742"/>
<dbReference type="PATRIC" id="fig|1278073.3.peg.770"/>
<accession>L7U3D5</accession>
<feature type="region of interest" description="Disordered" evidence="1">
    <location>
        <begin position="1"/>
        <end position="30"/>
    </location>
</feature>
<feature type="transmembrane region" description="Helical" evidence="2">
    <location>
        <begin position="237"/>
        <end position="255"/>
    </location>
</feature>
<evidence type="ECO:0000256" key="1">
    <source>
        <dbReference type="SAM" id="MobiDB-lite"/>
    </source>
</evidence>
<protein>
    <submittedName>
        <fullName evidence="3">Uncharacterized protein</fullName>
    </submittedName>
</protein>
<reference evidence="3 4" key="1">
    <citation type="journal article" date="2013" name="Genome Announc.">
        <title>Complete genome sequence of Myxococcus stipitatus strain DSM 14675, a fruiting myxobacterium.</title>
        <authorList>
            <person name="Huntley S."/>
            <person name="Kneip S."/>
            <person name="Treuner-Lange A."/>
            <person name="Sogaard-Andersen L."/>
        </authorList>
    </citation>
    <scope>NUCLEOTIDE SEQUENCE [LARGE SCALE GENOMIC DNA]</scope>
    <source>
        <strain evidence="4">DSM 14675 / JCM 12634 / Mx s8</strain>
    </source>
</reference>
<feature type="transmembrane region" description="Helical" evidence="2">
    <location>
        <begin position="181"/>
        <end position="200"/>
    </location>
</feature>
<proteinExistence type="predicted"/>